<keyword evidence="1" id="KW-1133">Transmembrane helix</keyword>
<evidence type="ECO:0000313" key="3">
    <source>
        <dbReference type="EMBL" id="CUO44907.1"/>
    </source>
</evidence>
<feature type="transmembrane region" description="Helical" evidence="1">
    <location>
        <begin position="270"/>
        <end position="287"/>
    </location>
</feature>
<feature type="transmembrane region" description="Helical" evidence="1">
    <location>
        <begin position="308"/>
        <end position="326"/>
    </location>
</feature>
<dbReference type="AlphaFoldDB" id="A0A174F5S9"/>
<feature type="transmembrane region" description="Helical" evidence="1">
    <location>
        <begin position="187"/>
        <end position="207"/>
    </location>
</feature>
<keyword evidence="1" id="KW-0472">Membrane</keyword>
<dbReference type="EMBL" id="CYZV01000025">
    <property type="protein sequence ID" value="CUO44907.1"/>
    <property type="molecule type" value="Genomic_DNA"/>
</dbReference>
<proteinExistence type="predicted"/>
<evidence type="ECO:0000259" key="2">
    <source>
        <dbReference type="Pfam" id="PF06808"/>
    </source>
</evidence>
<dbReference type="Pfam" id="PF06808">
    <property type="entry name" value="DctM"/>
    <property type="match status" value="1"/>
</dbReference>
<dbReference type="Proteomes" id="UP000095558">
    <property type="component" value="Unassembled WGS sequence"/>
</dbReference>
<protein>
    <submittedName>
        <fullName evidence="3">Transporter</fullName>
    </submittedName>
</protein>
<dbReference type="GeneID" id="83010777"/>
<feature type="transmembrane region" description="Helical" evidence="1">
    <location>
        <begin position="446"/>
        <end position="464"/>
    </location>
</feature>
<feature type="transmembrane region" description="Helical" evidence="1">
    <location>
        <begin position="102"/>
        <end position="120"/>
    </location>
</feature>
<sequence length="465" mass="49628">MTLSTIHFIYIFFTILILISIFRKKDITIVCVFGVLSIALYSSKSIPLSIISVFNGFLYAITELLPIILIISIITAFSKLLSVTGINEAIVSPLSKLIKNKYIAYWVIGITMMIISWFFWPSPAVALIGAVLIPVAKKVGLPKLSAAMAMNLFGHGIALSSDIIIQGASKLTANAANISISSLNSTLIPLEIVMGITTTVIAFFIVLRDIKKNTVSQGYSEQTTQEFSKSASNIIKLSKKQKNLYALLVFAGYLLDIILMIVFSLTGGDATALVGGTTLFLLIIIFLGNYKFNNMKEITPYIVDGFQFAFKVFGAVIPVATFFYLGGNGFESIIGDILPANSNGIINDLGIALSNAVPLNKAIATATVSSVGLLTGLDGSGFSGLSLVGSSAMLFSQSMSINISALASIGQICTIWIGGGTLIPWALIPVAAICDVSPFDLARKNLLPVSIGLIVTIIFAIIFFV</sequence>
<dbReference type="RefSeq" id="WP_042394943.1">
    <property type="nucleotide sequence ID" value="NZ_CYYT01000046.1"/>
</dbReference>
<evidence type="ECO:0000256" key="1">
    <source>
        <dbReference type="SAM" id="Phobius"/>
    </source>
</evidence>
<reference evidence="3 4" key="1">
    <citation type="submission" date="2015-09" db="EMBL/GenBank/DDBJ databases">
        <authorList>
            <consortium name="Pathogen Informatics"/>
        </authorList>
    </citation>
    <scope>NUCLEOTIDE SEQUENCE [LARGE SCALE GENOMIC DNA]</scope>
    <source>
        <strain evidence="3 4">2789STDY5834855</strain>
    </source>
</reference>
<feature type="transmembrane region" description="Helical" evidence="1">
    <location>
        <begin position="403"/>
        <end position="426"/>
    </location>
</feature>
<feature type="transmembrane region" description="Helical" evidence="1">
    <location>
        <begin position="29"/>
        <end position="51"/>
    </location>
</feature>
<dbReference type="OrthoDB" id="8641791at2"/>
<keyword evidence="1" id="KW-0812">Transmembrane</keyword>
<accession>A0A174F5S9</accession>
<feature type="transmembrane region" description="Helical" evidence="1">
    <location>
        <begin position="244"/>
        <end position="264"/>
    </location>
</feature>
<organism evidence="3 4">
    <name type="scientific">Clostridium disporicum</name>
    <dbReference type="NCBI Taxonomy" id="84024"/>
    <lineage>
        <taxon>Bacteria</taxon>
        <taxon>Bacillati</taxon>
        <taxon>Bacillota</taxon>
        <taxon>Clostridia</taxon>
        <taxon>Eubacteriales</taxon>
        <taxon>Clostridiaceae</taxon>
        <taxon>Clostridium</taxon>
    </lineage>
</organism>
<feature type="transmembrane region" description="Helical" evidence="1">
    <location>
        <begin position="57"/>
        <end position="81"/>
    </location>
</feature>
<name>A0A174F5S9_9CLOT</name>
<evidence type="ECO:0000313" key="4">
    <source>
        <dbReference type="Proteomes" id="UP000095558"/>
    </source>
</evidence>
<gene>
    <name evidence="3" type="ORF">ERS852470_02371</name>
</gene>
<feature type="transmembrane region" description="Helical" evidence="1">
    <location>
        <begin position="6"/>
        <end position="22"/>
    </location>
</feature>
<feature type="domain" description="TRAP C4-dicarboxylate transport system permease DctM subunit" evidence="2">
    <location>
        <begin position="8"/>
        <end position="152"/>
    </location>
</feature>
<dbReference type="InterPro" id="IPR010656">
    <property type="entry name" value="DctM"/>
</dbReference>